<evidence type="ECO:0000313" key="2">
    <source>
        <dbReference type="Proteomes" id="UP000000602"/>
    </source>
</evidence>
<dbReference type="KEGG" id="dps:DP0034"/>
<protein>
    <submittedName>
        <fullName evidence="1">Probable transposase</fullName>
    </submittedName>
</protein>
<dbReference type="PANTHER" id="PTHR34631:SF3">
    <property type="entry name" value="ISSOD12 TRANSPOSASE TNPA_ISSOD12"/>
    <property type="match status" value="1"/>
</dbReference>
<proteinExistence type="predicted"/>
<dbReference type="PANTHER" id="PTHR34631">
    <property type="match status" value="1"/>
</dbReference>
<evidence type="ECO:0000313" key="1">
    <source>
        <dbReference type="EMBL" id="CAG34763.1"/>
    </source>
</evidence>
<accession>Q6ASA0</accession>
<dbReference type="STRING" id="177439.DP0034"/>
<gene>
    <name evidence="1" type="ordered locus">DP0034</name>
</gene>
<reference evidence="2" key="1">
    <citation type="journal article" date="2004" name="Environ. Microbiol.">
        <title>The genome of Desulfotalea psychrophila, a sulfate-reducing bacterium from permanently cold Arctic sediments.</title>
        <authorList>
            <person name="Rabus R."/>
            <person name="Ruepp A."/>
            <person name="Frickey T."/>
            <person name="Rattei T."/>
            <person name="Fartmann B."/>
            <person name="Stark M."/>
            <person name="Bauer M."/>
            <person name="Zibat A."/>
            <person name="Lombardot T."/>
            <person name="Becker I."/>
            <person name="Amann J."/>
            <person name="Gellner K."/>
            <person name="Teeling H."/>
            <person name="Leuschner W.D."/>
            <person name="Gloeckner F.-O."/>
            <person name="Lupas A.N."/>
            <person name="Amann R."/>
            <person name="Klenk H.-P."/>
        </authorList>
    </citation>
    <scope>NUCLEOTIDE SEQUENCE [LARGE SCALE GENOMIC DNA]</scope>
    <source>
        <strain evidence="2">DSM 12343 / LSv54</strain>
    </source>
</reference>
<organism evidence="1 2">
    <name type="scientific">Desulfotalea psychrophila (strain LSv54 / DSM 12343)</name>
    <dbReference type="NCBI Taxonomy" id="177439"/>
    <lineage>
        <taxon>Bacteria</taxon>
        <taxon>Pseudomonadati</taxon>
        <taxon>Thermodesulfobacteriota</taxon>
        <taxon>Desulfobulbia</taxon>
        <taxon>Desulfobulbales</taxon>
        <taxon>Desulfocapsaceae</taxon>
        <taxon>Desulfotalea</taxon>
    </lineage>
</organism>
<sequence length="83" mass="9670">MWEEGHPRNEAVGALQKGELKEWEASTGYHQRSLAETAMYRYKQLINDKLSLREYWVPADRAAIKALNKINSLGMPVREVVYY</sequence>
<name>Q6ASA0_DESPS</name>
<dbReference type="InterPro" id="IPR053172">
    <property type="entry name" value="Tn903_transposase"/>
</dbReference>
<keyword evidence="2" id="KW-1185">Reference proteome</keyword>
<dbReference type="AlphaFoldDB" id="Q6ASA0"/>
<dbReference type="Proteomes" id="UP000000602">
    <property type="component" value="Chromosome"/>
</dbReference>
<dbReference type="HOGENOM" id="CLU_062982_9_0_7"/>
<dbReference type="EMBL" id="CR522870">
    <property type="protein sequence ID" value="CAG34763.1"/>
    <property type="molecule type" value="Genomic_DNA"/>
</dbReference>